<dbReference type="Proteomes" id="UP000010474">
    <property type="component" value="Chromosome"/>
</dbReference>
<gene>
    <name evidence="2" type="ordered locus">Anacy_3329</name>
</gene>
<feature type="domain" description="GIY-YIG" evidence="1">
    <location>
        <begin position="39"/>
        <end position="119"/>
    </location>
</feature>
<dbReference type="SMART" id="SM00465">
    <property type="entry name" value="GIYc"/>
    <property type="match status" value="1"/>
</dbReference>
<dbReference type="Gene3D" id="3.40.1440.10">
    <property type="entry name" value="GIY-YIG endonuclease"/>
    <property type="match status" value="1"/>
</dbReference>
<dbReference type="STRING" id="272123.Anacy_3329"/>
<dbReference type="RefSeq" id="WP_015215359.1">
    <property type="nucleotide sequence ID" value="NC_019771.1"/>
</dbReference>
<dbReference type="HOGENOM" id="CLU_132605_0_0_3"/>
<dbReference type="Pfam" id="PF01541">
    <property type="entry name" value="GIY-YIG"/>
    <property type="match status" value="1"/>
</dbReference>
<dbReference type="eggNOG" id="COG0322">
    <property type="taxonomic scope" value="Bacteria"/>
</dbReference>
<sequence length="125" mass="14385">MAAKESDLKNQAQVILDTIAFTPFEQCQPLNRKFDKIPPRPGIYAIRHKTDGLLYIGKTQNLRSRFSGGHKAFLWAWLDKYTDEEVRIAIKPISHWENPGLLLELEAIILRATEPPYNVQIPTEQ</sequence>
<evidence type="ECO:0000313" key="3">
    <source>
        <dbReference type="Proteomes" id="UP000010474"/>
    </source>
</evidence>
<dbReference type="KEGG" id="acy:Anacy_3329"/>
<evidence type="ECO:0000313" key="2">
    <source>
        <dbReference type="EMBL" id="AFZ58733.1"/>
    </source>
</evidence>
<dbReference type="CDD" id="cd00719">
    <property type="entry name" value="GIY-YIG_SF"/>
    <property type="match status" value="1"/>
</dbReference>
<dbReference type="SUPFAM" id="SSF82771">
    <property type="entry name" value="GIY-YIG endonuclease"/>
    <property type="match status" value="1"/>
</dbReference>
<dbReference type="PROSITE" id="PS50164">
    <property type="entry name" value="GIY_YIG"/>
    <property type="match status" value="1"/>
</dbReference>
<dbReference type="InterPro" id="IPR000305">
    <property type="entry name" value="GIY-YIG_endonuc"/>
</dbReference>
<dbReference type="InterPro" id="IPR035901">
    <property type="entry name" value="GIY-YIG_endonuc_sf"/>
</dbReference>
<evidence type="ECO:0000259" key="1">
    <source>
        <dbReference type="PROSITE" id="PS50164"/>
    </source>
</evidence>
<accession>K9ZHM7</accession>
<keyword evidence="3" id="KW-1185">Reference proteome</keyword>
<dbReference type="EMBL" id="CP003659">
    <property type="protein sequence ID" value="AFZ58733.1"/>
    <property type="molecule type" value="Genomic_DNA"/>
</dbReference>
<reference evidence="3" key="1">
    <citation type="journal article" date="2013" name="Proc. Natl. Acad. Sci. U.S.A.">
        <title>Improving the coverage of the cyanobacterial phylum using diversity-driven genome sequencing.</title>
        <authorList>
            <person name="Shih P.M."/>
            <person name="Wu D."/>
            <person name="Latifi A."/>
            <person name="Axen S.D."/>
            <person name="Fewer D.P."/>
            <person name="Talla E."/>
            <person name="Calteau A."/>
            <person name="Cai F."/>
            <person name="Tandeau de Marsac N."/>
            <person name="Rippka R."/>
            <person name="Herdman M."/>
            <person name="Sivonen K."/>
            <person name="Coursin T."/>
            <person name="Laurent T."/>
            <person name="Goodwin L."/>
            <person name="Nolan M."/>
            <person name="Davenport K.W."/>
            <person name="Han C.S."/>
            <person name="Rubin E.M."/>
            <person name="Eisen J.A."/>
            <person name="Woyke T."/>
            <person name="Gugger M."/>
            <person name="Kerfeld C.A."/>
        </authorList>
    </citation>
    <scope>NUCLEOTIDE SEQUENCE [LARGE SCALE GENOMIC DNA]</scope>
    <source>
        <strain evidence="3">ATCC 27899 / PCC 7122</strain>
    </source>
</reference>
<dbReference type="AlphaFoldDB" id="K9ZHM7"/>
<dbReference type="PATRIC" id="fig|272123.3.peg.3627"/>
<organism evidence="2 3">
    <name type="scientific">Anabaena cylindrica (strain ATCC 27899 / PCC 7122)</name>
    <dbReference type="NCBI Taxonomy" id="272123"/>
    <lineage>
        <taxon>Bacteria</taxon>
        <taxon>Bacillati</taxon>
        <taxon>Cyanobacteriota</taxon>
        <taxon>Cyanophyceae</taxon>
        <taxon>Nostocales</taxon>
        <taxon>Nostocaceae</taxon>
        <taxon>Anabaena</taxon>
    </lineage>
</organism>
<name>K9ZHM7_ANACC</name>
<dbReference type="OrthoDB" id="458497at2"/>
<protein>
    <submittedName>
        <fullName evidence="2">Excinuclease ABC C subunit domain protein</fullName>
    </submittedName>
</protein>
<proteinExistence type="predicted"/>